<gene>
    <name evidence="1" type="ORF">FPE_LOCUS1740</name>
</gene>
<evidence type="ECO:0000313" key="2">
    <source>
        <dbReference type="Proteomes" id="UP000834106"/>
    </source>
</evidence>
<dbReference type="EMBL" id="OU503036">
    <property type="protein sequence ID" value="CAI9754309.1"/>
    <property type="molecule type" value="Genomic_DNA"/>
</dbReference>
<protein>
    <submittedName>
        <fullName evidence="1">Uncharacterized protein</fullName>
    </submittedName>
</protein>
<reference evidence="1" key="1">
    <citation type="submission" date="2023-05" db="EMBL/GenBank/DDBJ databases">
        <authorList>
            <person name="Huff M."/>
        </authorList>
    </citation>
    <scope>NUCLEOTIDE SEQUENCE</scope>
</reference>
<organism evidence="1 2">
    <name type="scientific">Fraxinus pennsylvanica</name>
    <dbReference type="NCBI Taxonomy" id="56036"/>
    <lineage>
        <taxon>Eukaryota</taxon>
        <taxon>Viridiplantae</taxon>
        <taxon>Streptophyta</taxon>
        <taxon>Embryophyta</taxon>
        <taxon>Tracheophyta</taxon>
        <taxon>Spermatophyta</taxon>
        <taxon>Magnoliopsida</taxon>
        <taxon>eudicotyledons</taxon>
        <taxon>Gunneridae</taxon>
        <taxon>Pentapetalae</taxon>
        <taxon>asterids</taxon>
        <taxon>lamiids</taxon>
        <taxon>Lamiales</taxon>
        <taxon>Oleaceae</taxon>
        <taxon>Oleeae</taxon>
        <taxon>Fraxinus</taxon>
    </lineage>
</organism>
<keyword evidence="2" id="KW-1185">Reference proteome</keyword>
<evidence type="ECO:0000313" key="1">
    <source>
        <dbReference type="EMBL" id="CAI9754309.1"/>
    </source>
</evidence>
<dbReference type="Proteomes" id="UP000834106">
    <property type="component" value="Chromosome 1"/>
</dbReference>
<sequence>MQSDLDMASSWLSKQTNDLDLLLRSRDLFTRLQIGGLEFKHKTLDSLIQLLSEDENSGSVVAKEVNLNCLIHLLDPIYPDSVRDLAIVAASMLDSVMREKQYKAVLLDGGDKAQFIKLPNWPLGGCEEFS</sequence>
<accession>A0AAD1YPX1</accession>
<name>A0AAD1YPX1_9LAMI</name>
<dbReference type="AlphaFoldDB" id="A0AAD1YPX1"/>
<proteinExistence type="predicted"/>